<dbReference type="InterPro" id="IPR036116">
    <property type="entry name" value="FN3_sf"/>
</dbReference>
<protein>
    <submittedName>
        <fullName evidence="2">Unannotated protein</fullName>
    </submittedName>
</protein>
<dbReference type="CDD" id="cd00063">
    <property type="entry name" value="FN3"/>
    <property type="match status" value="1"/>
</dbReference>
<dbReference type="SUPFAM" id="SSF49265">
    <property type="entry name" value="Fibronectin type III"/>
    <property type="match status" value="1"/>
</dbReference>
<dbReference type="PROSITE" id="PS50853">
    <property type="entry name" value="FN3"/>
    <property type="match status" value="1"/>
</dbReference>
<gene>
    <name evidence="2" type="ORF">UFOPK3339_00962</name>
</gene>
<dbReference type="Gene3D" id="2.60.40.10">
    <property type="entry name" value="Immunoglobulins"/>
    <property type="match status" value="1"/>
</dbReference>
<reference evidence="2" key="1">
    <citation type="submission" date="2020-05" db="EMBL/GenBank/DDBJ databases">
        <authorList>
            <person name="Chiriac C."/>
            <person name="Salcher M."/>
            <person name="Ghai R."/>
            <person name="Kavagutti S V."/>
        </authorList>
    </citation>
    <scope>NUCLEOTIDE SEQUENCE</scope>
</reference>
<dbReference type="Pfam" id="PF00041">
    <property type="entry name" value="fn3"/>
    <property type="match status" value="1"/>
</dbReference>
<proteinExistence type="predicted"/>
<name>A0A6J7DNL3_9ZZZZ</name>
<dbReference type="InterPro" id="IPR013783">
    <property type="entry name" value="Ig-like_fold"/>
</dbReference>
<dbReference type="InterPro" id="IPR003961">
    <property type="entry name" value="FN3_dom"/>
</dbReference>
<sequence>MKFSGNGFEFDNLTVSSSEVTPTDDLVLVLENIFEDGDGGGGGGGSPAGPPTDITVTPGNGSAIVGWTPASGGTGGEATSYTVSDESGEFTCTVDASATSCEVTGLTNGYPYVFSVVANNESGDSADSEPTPVVIPTAPYSGNTLTIYFTSISPKLKSFNQSLIEDFINDHNFKSVKCTGSTQGLETIVWLAKSRAVTACNFAKTVKPVKTSAAITKNKGARPPLRSVVLVGK</sequence>
<dbReference type="AlphaFoldDB" id="A0A6J7DNL3"/>
<accession>A0A6J7DNL3</accession>
<dbReference type="EMBL" id="CAFBLF010000158">
    <property type="protein sequence ID" value="CAB4872187.1"/>
    <property type="molecule type" value="Genomic_DNA"/>
</dbReference>
<dbReference type="SMART" id="SM00060">
    <property type="entry name" value="FN3"/>
    <property type="match status" value="1"/>
</dbReference>
<feature type="domain" description="Fibronectin type-III" evidence="1">
    <location>
        <begin position="50"/>
        <end position="140"/>
    </location>
</feature>
<evidence type="ECO:0000259" key="1">
    <source>
        <dbReference type="PROSITE" id="PS50853"/>
    </source>
</evidence>
<evidence type="ECO:0000313" key="2">
    <source>
        <dbReference type="EMBL" id="CAB4872187.1"/>
    </source>
</evidence>
<organism evidence="2">
    <name type="scientific">freshwater metagenome</name>
    <dbReference type="NCBI Taxonomy" id="449393"/>
    <lineage>
        <taxon>unclassified sequences</taxon>
        <taxon>metagenomes</taxon>
        <taxon>ecological metagenomes</taxon>
    </lineage>
</organism>